<evidence type="ECO:0000313" key="2">
    <source>
        <dbReference type="Proteomes" id="UP000198599"/>
    </source>
</evidence>
<dbReference type="RefSeq" id="WP_092835632.1">
    <property type="nucleotide sequence ID" value="NZ_FOVP01000005.1"/>
</dbReference>
<accession>A0A1I5A4N4</accession>
<gene>
    <name evidence="1" type="ORF">SAMN04487859_10554</name>
</gene>
<reference evidence="2" key="1">
    <citation type="submission" date="2016-10" db="EMBL/GenBank/DDBJ databases">
        <authorList>
            <person name="Varghese N."/>
            <person name="Submissions S."/>
        </authorList>
    </citation>
    <scope>NUCLEOTIDE SEQUENCE [LARGE SCALE GENOMIC DNA]</scope>
    <source>
        <strain evidence="2">DSM 28463</strain>
    </source>
</reference>
<dbReference type="EMBL" id="FOVP01000005">
    <property type="protein sequence ID" value="SFN57367.1"/>
    <property type="molecule type" value="Genomic_DNA"/>
</dbReference>
<dbReference type="OrthoDB" id="7652129at2"/>
<name>A0A1I5A4N4_9RHOB</name>
<dbReference type="AlphaFoldDB" id="A0A1I5A4N4"/>
<evidence type="ECO:0000313" key="1">
    <source>
        <dbReference type="EMBL" id="SFN57367.1"/>
    </source>
</evidence>
<proteinExistence type="predicted"/>
<sequence>MPTYNSNFELTVEDMDLIENALRQTKAELAAPNDEVGESSAESNDTLRRIQDLLGRLHNQKVFYRPRQGSYVGG</sequence>
<dbReference type="Proteomes" id="UP000198599">
    <property type="component" value="Unassembled WGS sequence"/>
</dbReference>
<protein>
    <submittedName>
        <fullName evidence="1">Uncharacterized protein</fullName>
    </submittedName>
</protein>
<keyword evidence="2" id="KW-1185">Reference proteome</keyword>
<dbReference type="STRING" id="1005928.SAMN04487859_10554"/>
<organism evidence="1 2">
    <name type="scientific">Roseovarius lutimaris</name>
    <dbReference type="NCBI Taxonomy" id="1005928"/>
    <lineage>
        <taxon>Bacteria</taxon>
        <taxon>Pseudomonadati</taxon>
        <taxon>Pseudomonadota</taxon>
        <taxon>Alphaproteobacteria</taxon>
        <taxon>Rhodobacterales</taxon>
        <taxon>Roseobacteraceae</taxon>
        <taxon>Roseovarius</taxon>
    </lineage>
</organism>